<name>A0AA88XV36_PINIB</name>
<feature type="region of interest" description="Disordered" evidence="1">
    <location>
        <begin position="81"/>
        <end position="103"/>
    </location>
</feature>
<gene>
    <name evidence="3" type="ORF">FSP39_025435</name>
</gene>
<evidence type="ECO:0000313" key="3">
    <source>
        <dbReference type="EMBL" id="KAK3083557.1"/>
    </source>
</evidence>
<organism evidence="3 4">
    <name type="scientific">Pinctada imbricata</name>
    <name type="common">Atlantic pearl-oyster</name>
    <name type="synonym">Pinctada martensii</name>
    <dbReference type="NCBI Taxonomy" id="66713"/>
    <lineage>
        <taxon>Eukaryota</taxon>
        <taxon>Metazoa</taxon>
        <taxon>Spiralia</taxon>
        <taxon>Lophotrochozoa</taxon>
        <taxon>Mollusca</taxon>
        <taxon>Bivalvia</taxon>
        <taxon>Autobranchia</taxon>
        <taxon>Pteriomorphia</taxon>
        <taxon>Pterioida</taxon>
        <taxon>Pterioidea</taxon>
        <taxon>Pteriidae</taxon>
        <taxon>Pinctada</taxon>
    </lineage>
</organism>
<keyword evidence="4" id="KW-1185">Reference proteome</keyword>
<proteinExistence type="predicted"/>
<evidence type="ECO:0000259" key="2">
    <source>
        <dbReference type="Pfam" id="PF20231"/>
    </source>
</evidence>
<comment type="caution">
    <text evidence="3">The sequence shown here is derived from an EMBL/GenBank/DDBJ whole genome shotgun (WGS) entry which is preliminary data.</text>
</comment>
<feature type="region of interest" description="Disordered" evidence="1">
    <location>
        <begin position="115"/>
        <end position="142"/>
    </location>
</feature>
<dbReference type="Pfam" id="PF20231">
    <property type="entry name" value="DUF6589"/>
    <property type="match status" value="1"/>
</dbReference>
<accession>A0AA88XV36</accession>
<dbReference type="Proteomes" id="UP001186944">
    <property type="component" value="Unassembled WGS sequence"/>
</dbReference>
<dbReference type="InterPro" id="IPR046496">
    <property type="entry name" value="DUF6589"/>
</dbReference>
<feature type="domain" description="DUF6589" evidence="2">
    <location>
        <begin position="418"/>
        <end position="865"/>
    </location>
</feature>
<dbReference type="AlphaFoldDB" id="A0AA88XV36"/>
<feature type="compositionally biased region" description="Low complexity" evidence="1">
    <location>
        <begin position="81"/>
        <end position="92"/>
    </location>
</feature>
<evidence type="ECO:0000313" key="4">
    <source>
        <dbReference type="Proteomes" id="UP001186944"/>
    </source>
</evidence>
<reference evidence="3" key="1">
    <citation type="submission" date="2019-08" db="EMBL/GenBank/DDBJ databases">
        <title>The improved chromosome-level genome for the pearl oyster Pinctada fucata martensii using PacBio sequencing and Hi-C.</title>
        <authorList>
            <person name="Zheng Z."/>
        </authorList>
    </citation>
    <scope>NUCLEOTIDE SEQUENCE</scope>
    <source>
        <strain evidence="3">ZZ-2019</strain>
        <tissue evidence="3">Adductor muscle</tissue>
    </source>
</reference>
<dbReference type="EMBL" id="VSWD01000014">
    <property type="protein sequence ID" value="KAK3083557.1"/>
    <property type="molecule type" value="Genomic_DNA"/>
</dbReference>
<protein>
    <recommendedName>
        <fullName evidence="2">DUF6589 domain-containing protein</fullName>
    </recommendedName>
</protein>
<sequence>MYFPSKSLKYILNNLFLFTRKIGDHTQNVKNIYVSTHIISVYGAPPYPHVKCTLYTHVLIVFIVELNDTIGSDRSISPDIVSSSVSQQSTRSAPNDHSYGLLKSPSRIPLRVHFSDEHSYSRSNTNVRKQKADKNEHKKRDFQNSQRFTEKYAKFSKLCLSYRGQENQCLPNDDVISLQKSCQQNDVNAIVSSIFSSSTLRQALVNRQKLDIQKSAAKLNRRKHFYVSELMKKSFQDLKQLDWNRIVGEMQEMFPDLFVQLLGMMLDDHDISSYLSIQKVIPRLGLVYGILMQGRNKELSIVQRTISMLLFDHICDQKVFDRLQPVGVCLGYERSLRVMEQMGGKYKDELVATTEEGKKFRLVGDNINWTVGVHDERQDNRGHMQHAFGSAAIVQNLKFDHLSNEYPQKNYFETPVPSFIPSDADLQHLRREYIILMSRVAFKHIPFFQQFKDIVPLYISKPVSPSQKETSKVIPLPVLYKNEQYYQDVVEILAFYEELIVDIGQKTGTNESEFFVHIGGDQLTRERFSGAKALRGHEDQPRNRFENLSPITFELFHMNMNFLKMAFKTLYNTESVANEGTLIQLQNMINRTSVHENVTAHYDSDKDFFISVVDMYLVEFMLEFFGMVDIHSHPTKHHPPEFGSNEEKSEWYFRTMETLIDEHMDTSNISRFQALPENIEVDGEIQEICLPLANGNMMKINVITKTKCKKSAAPQDKVNAYGHRILELGLLFKNWLDLCKMPERNRGIRLLKHTMLLFKSHNNLSKYALEILRLLVHQICILSEKAANEEFYGLFVNTTGRYNGHIPADLRMEYLVKQVKEHIKHMFNNKTERNIRNRSSAIACVREISDNFDRASSVVVRSKTHSDKSAQGDELSILDCLRRVRPFKHQPGRFHEHFRNIKSSSTIDYNVSHYHQWIGDRKERVAVELGN</sequence>
<evidence type="ECO:0000256" key="1">
    <source>
        <dbReference type="SAM" id="MobiDB-lite"/>
    </source>
</evidence>
<feature type="compositionally biased region" description="Basic and acidic residues" evidence="1">
    <location>
        <begin position="130"/>
        <end position="142"/>
    </location>
</feature>